<feature type="transmembrane region" description="Helical" evidence="1">
    <location>
        <begin position="92"/>
        <end position="111"/>
    </location>
</feature>
<reference evidence="2" key="2">
    <citation type="submission" date="2022-08" db="EMBL/GenBank/DDBJ databases">
        <authorList>
            <person name="Magnan C."/>
        </authorList>
    </citation>
    <scope>NUCLEOTIDE SEQUENCE</scope>
    <source>
        <strain evidence="2">NSP012P</strain>
    </source>
</reference>
<evidence type="ECO:0000313" key="3">
    <source>
        <dbReference type="Proteomes" id="UP001072952"/>
    </source>
</evidence>
<accession>A0ABT4BM17</accession>
<feature type="transmembrane region" description="Helical" evidence="1">
    <location>
        <begin position="39"/>
        <end position="72"/>
    </location>
</feature>
<dbReference type="InterPro" id="IPR002798">
    <property type="entry name" value="SpoIIM-like"/>
</dbReference>
<keyword evidence="1" id="KW-1133">Transmembrane helix</keyword>
<name>A0ABT4BM17_9STAP</name>
<evidence type="ECO:0000313" key="2">
    <source>
        <dbReference type="EMBL" id="MCY1582837.1"/>
    </source>
</evidence>
<sequence>MLFFSGVLLGVMIYFFLDVDLGEMYLNDDINIKEIFANNFIYFLVSILGFLSLGIVNVGLLIINGGMIGFFFAHCLKSNQLLKFFLYLGPHALFEILVLILTSTFSFYTIVFAYKRIINKEKIKVNLIKRFLLTFLLSCFLLFIAAIIETYFKPF</sequence>
<keyword evidence="1" id="KW-0812">Transmembrane</keyword>
<keyword evidence="3" id="KW-1185">Reference proteome</keyword>
<feature type="transmembrane region" description="Helical" evidence="1">
    <location>
        <begin position="131"/>
        <end position="152"/>
    </location>
</feature>
<evidence type="ECO:0000256" key="1">
    <source>
        <dbReference type="SAM" id="Phobius"/>
    </source>
</evidence>
<dbReference type="Pfam" id="PF01944">
    <property type="entry name" value="SpoIIM"/>
    <property type="match status" value="1"/>
</dbReference>
<dbReference type="RefSeq" id="WP_268213282.1">
    <property type="nucleotide sequence ID" value="NZ_JANSKN010000011.1"/>
</dbReference>
<dbReference type="Proteomes" id="UP001072952">
    <property type="component" value="Unassembled WGS sequence"/>
</dbReference>
<keyword evidence="1" id="KW-0472">Membrane</keyword>
<reference evidence="2" key="1">
    <citation type="journal article" date="2022" name="Int. J. Mol. Sci.">
        <title>Phenotypic and Genotypic Virulence Characterisation of Staphylococcus pettenkoferi Strains Isolated from Human Bloodstream and Diabetic Foot Infections.</title>
        <authorList>
            <person name="Magnan C."/>
            <person name="Ahmad-Mansour N."/>
            <person name="Pouget C."/>
            <person name="Morsli M."/>
            <person name="Huc-Brandt S."/>
            <person name="Pantel A."/>
            <person name="Dunyach-Remy C."/>
            <person name="Sotto A."/>
            <person name="Molle V."/>
            <person name="Lavigne J.-P."/>
        </authorList>
    </citation>
    <scope>NUCLEOTIDE SEQUENCE</scope>
    <source>
        <strain evidence="2">NSP012P</strain>
    </source>
</reference>
<gene>
    <name evidence="2" type="ORF">NW133_04690</name>
</gene>
<dbReference type="EMBL" id="JANSLD010000017">
    <property type="protein sequence ID" value="MCY1582837.1"/>
    <property type="molecule type" value="Genomic_DNA"/>
</dbReference>
<protein>
    <submittedName>
        <fullName evidence="2">Stage II sporulation protein M</fullName>
    </submittedName>
</protein>
<feature type="transmembrane region" description="Helical" evidence="1">
    <location>
        <begin position="6"/>
        <end position="27"/>
    </location>
</feature>
<comment type="caution">
    <text evidence="2">The sequence shown here is derived from an EMBL/GenBank/DDBJ whole genome shotgun (WGS) entry which is preliminary data.</text>
</comment>
<proteinExistence type="predicted"/>
<organism evidence="2 3">
    <name type="scientific">Staphylococcus pettenkoferi</name>
    <dbReference type="NCBI Taxonomy" id="170573"/>
    <lineage>
        <taxon>Bacteria</taxon>
        <taxon>Bacillati</taxon>
        <taxon>Bacillota</taxon>
        <taxon>Bacilli</taxon>
        <taxon>Bacillales</taxon>
        <taxon>Staphylococcaceae</taxon>
        <taxon>Staphylococcus</taxon>
    </lineage>
</organism>